<dbReference type="AlphaFoldDB" id="X1GUN8"/>
<protein>
    <submittedName>
        <fullName evidence="3">Uncharacterized protein</fullName>
    </submittedName>
</protein>
<gene>
    <name evidence="3" type="ORF">S03H2_13346</name>
</gene>
<dbReference type="EMBL" id="BARU01006775">
    <property type="protein sequence ID" value="GAH36728.1"/>
    <property type="molecule type" value="Genomic_DNA"/>
</dbReference>
<dbReference type="Pfam" id="PF12796">
    <property type="entry name" value="Ank_2"/>
    <property type="match status" value="1"/>
</dbReference>
<reference evidence="3" key="1">
    <citation type="journal article" date="2014" name="Front. Microbiol.">
        <title>High frequency of phylogenetically diverse reductive dehalogenase-homologous genes in deep subseafloor sedimentary metagenomes.</title>
        <authorList>
            <person name="Kawai M."/>
            <person name="Futagami T."/>
            <person name="Toyoda A."/>
            <person name="Takaki Y."/>
            <person name="Nishi S."/>
            <person name="Hori S."/>
            <person name="Arai W."/>
            <person name="Tsubouchi T."/>
            <person name="Morono Y."/>
            <person name="Uchiyama I."/>
            <person name="Ito T."/>
            <person name="Fujiyama A."/>
            <person name="Inagaki F."/>
            <person name="Takami H."/>
        </authorList>
    </citation>
    <scope>NUCLEOTIDE SEQUENCE</scope>
    <source>
        <strain evidence="3">Expedition CK06-06</strain>
    </source>
</reference>
<sequence>KSKYDYNTPLHFAATYGYWKIADSLINNGANVNAKDSDGHTPLHYAIRYDQRVVVELLEQHGAYDK</sequence>
<accession>X1GUN8</accession>
<dbReference type="SUPFAM" id="SSF48403">
    <property type="entry name" value="Ankyrin repeat"/>
    <property type="match status" value="1"/>
</dbReference>
<keyword evidence="1" id="KW-0677">Repeat</keyword>
<name>X1GUN8_9ZZZZ</name>
<dbReference type="PANTHER" id="PTHR24171">
    <property type="entry name" value="ANKYRIN REPEAT DOMAIN-CONTAINING PROTEIN 39-RELATED"/>
    <property type="match status" value="1"/>
</dbReference>
<organism evidence="3">
    <name type="scientific">marine sediment metagenome</name>
    <dbReference type="NCBI Taxonomy" id="412755"/>
    <lineage>
        <taxon>unclassified sequences</taxon>
        <taxon>metagenomes</taxon>
        <taxon>ecological metagenomes</taxon>
    </lineage>
</organism>
<keyword evidence="2" id="KW-0040">ANK repeat</keyword>
<dbReference type="Gene3D" id="1.25.40.20">
    <property type="entry name" value="Ankyrin repeat-containing domain"/>
    <property type="match status" value="1"/>
</dbReference>
<evidence type="ECO:0000256" key="1">
    <source>
        <dbReference type="ARBA" id="ARBA00022737"/>
    </source>
</evidence>
<evidence type="ECO:0000313" key="3">
    <source>
        <dbReference type="EMBL" id="GAH36728.1"/>
    </source>
</evidence>
<dbReference type="InterPro" id="IPR002110">
    <property type="entry name" value="Ankyrin_rpt"/>
</dbReference>
<dbReference type="PANTHER" id="PTHR24171:SF9">
    <property type="entry name" value="ANKYRIN REPEAT DOMAIN-CONTAINING PROTEIN 39"/>
    <property type="match status" value="1"/>
</dbReference>
<dbReference type="PROSITE" id="PS50088">
    <property type="entry name" value="ANK_REPEAT"/>
    <property type="match status" value="2"/>
</dbReference>
<dbReference type="PROSITE" id="PS50297">
    <property type="entry name" value="ANK_REP_REGION"/>
    <property type="match status" value="2"/>
</dbReference>
<dbReference type="InterPro" id="IPR036770">
    <property type="entry name" value="Ankyrin_rpt-contain_sf"/>
</dbReference>
<comment type="caution">
    <text evidence="3">The sequence shown here is derived from an EMBL/GenBank/DDBJ whole genome shotgun (WGS) entry which is preliminary data.</text>
</comment>
<evidence type="ECO:0000256" key="2">
    <source>
        <dbReference type="ARBA" id="ARBA00023043"/>
    </source>
</evidence>
<feature type="non-terminal residue" evidence="3">
    <location>
        <position position="1"/>
    </location>
</feature>
<proteinExistence type="predicted"/>
<dbReference type="SMART" id="SM00248">
    <property type="entry name" value="ANK"/>
    <property type="match status" value="2"/>
</dbReference>